<feature type="compositionally biased region" description="Polar residues" evidence="4">
    <location>
        <begin position="256"/>
        <end position="265"/>
    </location>
</feature>
<dbReference type="SUPFAM" id="SSF56112">
    <property type="entry name" value="Protein kinase-like (PK-like)"/>
    <property type="match status" value="1"/>
</dbReference>
<dbReference type="GO" id="GO:0035556">
    <property type="term" value="P:intracellular signal transduction"/>
    <property type="evidence" value="ECO:0007669"/>
    <property type="project" value="TreeGrafter"/>
</dbReference>
<feature type="binding site" evidence="3">
    <location>
        <position position="359"/>
    </location>
    <ligand>
        <name>ATP</name>
        <dbReference type="ChEBI" id="CHEBI:30616"/>
    </ligand>
</feature>
<feature type="domain" description="Protein kinase" evidence="5">
    <location>
        <begin position="324"/>
        <end position="645"/>
    </location>
</feature>
<dbReference type="PROSITE" id="PS00108">
    <property type="entry name" value="PROTEIN_KINASE_ST"/>
    <property type="match status" value="1"/>
</dbReference>
<dbReference type="InterPro" id="IPR017441">
    <property type="entry name" value="Protein_kinase_ATP_BS"/>
</dbReference>
<evidence type="ECO:0000259" key="5">
    <source>
        <dbReference type="PROSITE" id="PS50011"/>
    </source>
</evidence>
<dbReference type="Proteomes" id="UP000244722">
    <property type="component" value="Unassembled WGS sequence"/>
</dbReference>
<name>A0A2T6ZMI9_TUBBO</name>
<dbReference type="PANTHER" id="PTHR24346">
    <property type="entry name" value="MAP/MICROTUBULE AFFINITY-REGULATING KINASE"/>
    <property type="match status" value="1"/>
</dbReference>
<evidence type="ECO:0000256" key="2">
    <source>
        <dbReference type="ARBA" id="ARBA00022840"/>
    </source>
</evidence>
<dbReference type="InterPro" id="IPR011009">
    <property type="entry name" value="Kinase-like_dom_sf"/>
</dbReference>
<accession>A0A2T6ZMI9</accession>
<protein>
    <submittedName>
        <fullName evidence="6">Kinase-like domain-containing protein</fullName>
    </submittedName>
</protein>
<keyword evidence="1 3" id="KW-0547">Nucleotide-binding</keyword>
<dbReference type="GO" id="GO:0005737">
    <property type="term" value="C:cytoplasm"/>
    <property type="evidence" value="ECO:0007669"/>
    <property type="project" value="TreeGrafter"/>
</dbReference>
<keyword evidence="6" id="KW-0418">Kinase</keyword>
<reference evidence="6 7" key="1">
    <citation type="submission" date="2017-04" db="EMBL/GenBank/DDBJ databases">
        <title>Draft genome sequence of Tuber borchii Vittad., a whitish edible truffle.</title>
        <authorList>
            <consortium name="DOE Joint Genome Institute"/>
            <person name="Murat C."/>
            <person name="Kuo A."/>
            <person name="Barry K.W."/>
            <person name="Clum A."/>
            <person name="Dockter R.B."/>
            <person name="Fauchery L."/>
            <person name="Iotti M."/>
            <person name="Kohler A."/>
            <person name="Labutti K."/>
            <person name="Lindquist E.A."/>
            <person name="Lipzen A."/>
            <person name="Ohm R.A."/>
            <person name="Wang M."/>
            <person name="Grigoriev I.V."/>
            <person name="Zambonelli A."/>
            <person name="Martin F.M."/>
        </authorList>
    </citation>
    <scope>NUCLEOTIDE SEQUENCE [LARGE SCALE GENOMIC DNA]</scope>
    <source>
        <strain evidence="6 7">Tbo3840</strain>
    </source>
</reference>
<dbReference type="PANTHER" id="PTHR24346:SF76">
    <property type="entry name" value="NON-SPECIFIC SERINE_THREONINE PROTEIN KINASE"/>
    <property type="match status" value="1"/>
</dbReference>
<dbReference type="PROSITE" id="PS50011">
    <property type="entry name" value="PROTEIN_KINASE_DOM"/>
    <property type="match status" value="1"/>
</dbReference>
<evidence type="ECO:0000256" key="3">
    <source>
        <dbReference type="PROSITE-ProRule" id="PRU10141"/>
    </source>
</evidence>
<dbReference type="STRING" id="42251.A0A2T6ZMI9"/>
<feature type="compositionally biased region" description="Polar residues" evidence="4">
    <location>
        <begin position="203"/>
        <end position="212"/>
    </location>
</feature>
<dbReference type="GO" id="GO:0000226">
    <property type="term" value="P:microtubule cytoskeleton organization"/>
    <property type="evidence" value="ECO:0007669"/>
    <property type="project" value="TreeGrafter"/>
</dbReference>
<feature type="compositionally biased region" description="Polar residues" evidence="4">
    <location>
        <begin position="148"/>
        <end position="158"/>
    </location>
</feature>
<dbReference type="SMART" id="SM00220">
    <property type="entry name" value="S_TKc"/>
    <property type="match status" value="1"/>
</dbReference>
<dbReference type="InterPro" id="IPR000719">
    <property type="entry name" value="Prot_kinase_dom"/>
</dbReference>
<feature type="compositionally biased region" description="Polar residues" evidence="4">
    <location>
        <begin position="22"/>
        <end position="34"/>
    </location>
</feature>
<dbReference type="GO" id="GO:0004674">
    <property type="term" value="F:protein serine/threonine kinase activity"/>
    <property type="evidence" value="ECO:0007669"/>
    <property type="project" value="TreeGrafter"/>
</dbReference>
<dbReference type="Gene3D" id="1.10.510.10">
    <property type="entry name" value="Transferase(Phosphotransferase) domain 1"/>
    <property type="match status" value="1"/>
</dbReference>
<feature type="region of interest" description="Disordered" evidence="4">
    <location>
        <begin position="22"/>
        <end position="86"/>
    </location>
</feature>
<evidence type="ECO:0000313" key="6">
    <source>
        <dbReference type="EMBL" id="PUU76666.1"/>
    </source>
</evidence>
<dbReference type="GO" id="GO:0005524">
    <property type="term" value="F:ATP binding"/>
    <property type="evidence" value="ECO:0007669"/>
    <property type="project" value="UniProtKB-UniRule"/>
</dbReference>
<keyword evidence="6" id="KW-0808">Transferase</keyword>
<proteinExistence type="predicted"/>
<keyword evidence="7" id="KW-1185">Reference proteome</keyword>
<dbReference type="EMBL" id="NESQ01000180">
    <property type="protein sequence ID" value="PUU76666.1"/>
    <property type="molecule type" value="Genomic_DNA"/>
</dbReference>
<sequence length="653" mass="71616">MDRLANVHSRFGRLGFDSVACSGSSTDPSSNYSPRNVPLVASHNGHTTSSPISMPQASSSGRIDIGSTDSLENIGNGKGGVVEDGTFRDPDFISPIEQANRARKSSIAFDSHVKADGGKRFPLQSPLPKPIKPDSTAPREYFEDKQPQTRSFTWSEQDSQYREGSTRYRNGSGSIRERRTSARQFLSPTPLDSPDHGPERVASLTSDSTMSPLSDEFYTPPPQSDAFGGYFPSPFTGSPLDDRLQGGSPIWPTRSIGHSSRSKSYTFEPMPRSRSKRAQSDRSSSPRYGGSSQLSPANLFLNSLNNSRAQPVEPDSEGQEVGSYVLGKQIGYGGFSVVKEAITIEGGIEIKRAVKIVRKKAREVDCENDKVQADFDHEVSLWRCISHPHILPLVAVYDTPFATFAFTKLIKGGSLYDLIKANRHGISARLAQKYSFQLACALRYLHEDMRIMHRDVKLENCLVDMSVDSDEGGDLLLCDFGMAEFIKSQDDEDDDDDSSSDGLYFNTARRSRKSSSASTNSGFLPSTTTSLMGSLEYASPEMISGQDTLSSSPCPPNSTPAADVWAFGVVVYALHTGSLPFSHNFQPKLMNKILSGEYDEGKLMKCRGLVEAGSSQDVLEVVKGCLAIRPEERWDVRKVLESSWFGQYGDESP</sequence>
<evidence type="ECO:0000256" key="4">
    <source>
        <dbReference type="SAM" id="MobiDB-lite"/>
    </source>
</evidence>
<evidence type="ECO:0000313" key="7">
    <source>
        <dbReference type="Proteomes" id="UP000244722"/>
    </source>
</evidence>
<dbReference type="InterPro" id="IPR008271">
    <property type="entry name" value="Ser/Thr_kinase_AS"/>
</dbReference>
<organism evidence="6 7">
    <name type="scientific">Tuber borchii</name>
    <name type="common">White truffle</name>
    <dbReference type="NCBI Taxonomy" id="42251"/>
    <lineage>
        <taxon>Eukaryota</taxon>
        <taxon>Fungi</taxon>
        <taxon>Dikarya</taxon>
        <taxon>Ascomycota</taxon>
        <taxon>Pezizomycotina</taxon>
        <taxon>Pezizomycetes</taxon>
        <taxon>Pezizales</taxon>
        <taxon>Tuberaceae</taxon>
        <taxon>Tuber</taxon>
    </lineage>
</organism>
<dbReference type="OrthoDB" id="4062651at2759"/>
<comment type="caution">
    <text evidence="6">The sequence shown here is derived from an EMBL/GenBank/DDBJ whole genome shotgun (WGS) entry which is preliminary data.</text>
</comment>
<dbReference type="AlphaFoldDB" id="A0A2T6ZMI9"/>
<gene>
    <name evidence="6" type="ORF">B9Z19DRAFT_1129417</name>
</gene>
<keyword evidence="2 3" id="KW-0067">ATP-binding</keyword>
<dbReference type="PROSITE" id="PS00107">
    <property type="entry name" value="PROTEIN_KINASE_ATP"/>
    <property type="match status" value="1"/>
</dbReference>
<feature type="region of interest" description="Disordered" evidence="4">
    <location>
        <begin position="110"/>
        <end position="294"/>
    </location>
</feature>
<feature type="compositionally biased region" description="Low complexity" evidence="4">
    <location>
        <begin position="49"/>
        <end position="60"/>
    </location>
</feature>
<evidence type="ECO:0000256" key="1">
    <source>
        <dbReference type="ARBA" id="ARBA00022741"/>
    </source>
</evidence>
<dbReference type="Pfam" id="PF00069">
    <property type="entry name" value="Pkinase"/>
    <property type="match status" value="1"/>
</dbReference>
<feature type="compositionally biased region" description="Polar residues" evidence="4">
    <location>
        <begin position="281"/>
        <end position="294"/>
    </location>
</feature>